<keyword evidence="1" id="KW-0732">Signal</keyword>
<evidence type="ECO:0000313" key="2">
    <source>
        <dbReference type="EMBL" id="MVT44002.1"/>
    </source>
</evidence>
<dbReference type="RefSeq" id="WP_157302807.1">
    <property type="nucleotide sequence ID" value="NZ_BAAAZB010000001.1"/>
</dbReference>
<evidence type="ECO:0000256" key="1">
    <source>
        <dbReference type="SAM" id="SignalP"/>
    </source>
</evidence>
<dbReference type="Proteomes" id="UP000468388">
    <property type="component" value="Unassembled WGS sequence"/>
</dbReference>
<evidence type="ECO:0000313" key="3">
    <source>
        <dbReference type="Proteomes" id="UP000468388"/>
    </source>
</evidence>
<comment type="caution">
    <text evidence="2">The sequence shown here is derived from an EMBL/GenBank/DDBJ whole genome shotgun (WGS) entry which is preliminary data.</text>
</comment>
<keyword evidence="3" id="KW-1185">Reference proteome</keyword>
<protein>
    <recommendedName>
        <fullName evidence="4">Lipoprotein</fullName>
    </recommendedName>
</protein>
<sequence length="123" mass="13870">MKFKVLILLAVAFAGCSRKASTDQNCIKYADVYVTEVQKTATNNPSVSFQVNSGCGQFNKFIQKSEGNTRIIKVQAVYKGCMCTMDMPIRTTTYTFTEKTPGTYYLKFLSEENKYIIDTVVIK</sequence>
<reference evidence="2 3" key="1">
    <citation type="submission" date="2019-12" db="EMBL/GenBank/DDBJ databases">
        <title>The draft genomic sequence of strain Chitinophaga oryziterrae JCM 16595.</title>
        <authorList>
            <person name="Zhang X."/>
        </authorList>
    </citation>
    <scope>NUCLEOTIDE SEQUENCE [LARGE SCALE GENOMIC DNA]</scope>
    <source>
        <strain evidence="2 3">JCM 16595</strain>
    </source>
</reference>
<feature type="chain" id="PRO_5026961881" description="Lipoprotein" evidence="1">
    <location>
        <begin position="21"/>
        <end position="123"/>
    </location>
</feature>
<name>A0A6N8JIN0_9BACT</name>
<evidence type="ECO:0008006" key="4">
    <source>
        <dbReference type="Google" id="ProtNLM"/>
    </source>
</evidence>
<feature type="signal peptide" evidence="1">
    <location>
        <begin position="1"/>
        <end position="20"/>
    </location>
</feature>
<accession>A0A6N8JIN0</accession>
<dbReference type="EMBL" id="WRXO01000009">
    <property type="protein sequence ID" value="MVT44002.1"/>
    <property type="molecule type" value="Genomic_DNA"/>
</dbReference>
<dbReference type="OrthoDB" id="660065at2"/>
<proteinExistence type="predicted"/>
<organism evidence="2 3">
    <name type="scientific">Chitinophaga oryziterrae</name>
    <dbReference type="NCBI Taxonomy" id="1031224"/>
    <lineage>
        <taxon>Bacteria</taxon>
        <taxon>Pseudomonadati</taxon>
        <taxon>Bacteroidota</taxon>
        <taxon>Chitinophagia</taxon>
        <taxon>Chitinophagales</taxon>
        <taxon>Chitinophagaceae</taxon>
        <taxon>Chitinophaga</taxon>
    </lineage>
</organism>
<dbReference type="PROSITE" id="PS51257">
    <property type="entry name" value="PROKAR_LIPOPROTEIN"/>
    <property type="match status" value="1"/>
</dbReference>
<dbReference type="AlphaFoldDB" id="A0A6N8JIN0"/>
<gene>
    <name evidence="2" type="ORF">GO495_25630</name>
</gene>